<dbReference type="GO" id="GO:0046872">
    <property type="term" value="F:metal ion binding"/>
    <property type="evidence" value="ECO:0007669"/>
    <property type="project" value="UniProtKB-KW"/>
</dbReference>
<dbReference type="GO" id="GO:0016813">
    <property type="term" value="F:hydrolase activity, acting on carbon-nitrogen (but not peptide) bonds, in linear amidines"/>
    <property type="evidence" value="ECO:0007669"/>
    <property type="project" value="InterPro"/>
</dbReference>
<comment type="caution">
    <text evidence="4">The sequence shown here is derived from an EMBL/GenBank/DDBJ whole genome shotgun (WGS) entry which is preliminary data.</text>
</comment>
<evidence type="ECO:0000313" key="4">
    <source>
        <dbReference type="EMBL" id="KAK0608392.1"/>
    </source>
</evidence>
<reference evidence="4" key="2">
    <citation type="submission" date="2023-06" db="EMBL/GenBank/DDBJ databases">
        <authorList>
            <person name="Swenson N.G."/>
            <person name="Wegrzyn J.L."/>
            <person name="Mcevoy S.L."/>
        </authorList>
    </citation>
    <scope>NUCLEOTIDE SEQUENCE</scope>
    <source>
        <strain evidence="4">NS2018</strain>
        <tissue evidence="4">Leaf</tissue>
    </source>
</reference>
<keyword evidence="1" id="KW-0479">Metal-binding</keyword>
<dbReference type="Proteomes" id="UP001168877">
    <property type="component" value="Unassembled WGS sequence"/>
</dbReference>
<feature type="signal peptide" evidence="3">
    <location>
        <begin position="1"/>
        <end position="28"/>
    </location>
</feature>
<reference evidence="4" key="1">
    <citation type="journal article" date="2022" name="Plant J.">
        <title>Strategies of tolerance reflected in two North American maple genomes.</title>
        <authorList>
            <person name="McEvoy S.L."/>
            <person name="Sezen U.U."/>
            <person name="Trouern-Trend A."/>
            <person name="McMahon S.M."/>
            <person name="Schaberg P.G."/>
            <person name="Yang J."/>
            <person name="Wegrzyn J.L."/>
            <person name="Swenson N.G."/>
        </authorList>
    </citation>
    <scope>NUCLEOTIDE SEQUENCE</scope>
    <source>
        <strain evidence="4">NS2018</strain>
    </source>
</reference>
<evidence type="ECO:0000256" key="1">
    <source>
        <dbReference type="ARBA" id="ARBA00022723"/>
    </source>
</evidence>
<name>A0AA39TED2_ACESA</name>
<keyword evidence="5" id="KW-1185">Reference proteome</keyword>
<dbReference type="SUPFAM" id="SSF53187">
    <property type="entry name" value="Zn-dependent exopeptidases"/>
    <property type="match status" value="1"/>
</dbReference>
<sequence>MSSRFCQCSSLHLLIGLFIFGSISAILAHENEDPTIKTMEAFSGYPIHESNSLVSDFVSSLSVETQTLQNQIDELSTFSDAPAPSVTRILYTEKDVLARSRSGFKPKRSLEVIMFTSEEPTRFGISCLGSRLLAGIETLANNLKSTVDGQNISFLGAARSAGYANDQDDLSSVFLKKGS</sequence>
<gene>
    <name evidence="4" type="ORF">LWI29_030010</name>
</gene>
<keyword evidence="2" id="KW-0378">Hydrolase</keyword>
<protein>
    <submittedName>
        <fullName evidence="4">Uncharacterized protein</fullName>
    </submittedName>
</protein>
<keyword evidence="3" id="KW-0732">Signal</keyword>
<proteinExistence type="predicted"/>
<evidence type="ECO:0000256" key="2">
    <source>
        <dbReference type="ARBA" id="ARBA00022801"/>
    </source>
</evidence>
<dbReference type="PANTHER" id="PTHR32494:SF19">
    <property type="entry name" value="ALLANTOATE DEIMINASE-RELATED"/>
    <property type="match status" value="1"/>
</dbReference>
<organism evidence="4 5">
    <name type="scientific">Acer saccharum</name>
    <name type="common">Sugar maple</name>
    <dbReference type="NCBI Taxonomy" id="4024"/>
    <lineage>
        <taxon>Eukaryota</taxon>
        <taxon>Viridiplantae</taxon>
        <taxon>Streptophyta</taxon>
        <taxon>Embryophyta</taxon>
        <taxon>Tracheophyta</taxon>
        <taxon>Spermatophyta</taxon>
        <taxon>Magnoliopsida</taxon>
        <taxon>eudicotyledons</taxon>
        <taxon>Gunneridae</taxon>
        <taxon>Pentapetalae</taxon>
        <taxon>rosids</taxon>
        <taxon>malvids</taxon>
        <taxon>Sapindales</taxon>
        <taxon>Sapindaceae</taxon>
        <taxon>Hippocastanoideae</taxon>
        <taxon>Acereae</taxon>
        <taxon>Acer</taxon>
    </lineage>
</organism>
<evidence type="ECO:0000313" key="5">
    <source>
        <dbReference type="Proteomes" id="UP001168877"/>
    </source>
</evidence>
<dbReference type="AlphaFoldDB" id="A0AA39TED2"/>
<dbReference type="PANTHER" id="PTHR32494">
    <property type="entry name" value="ALLANTOATE DEIMINASE-RELATED"/>
    <property type="match status" value="1"/>
</dbReference>
<accession>A0AA39TED2</accession>
<dbReference type="EMBL" id="JAUESC010000001">
    <property type="protein sequence ID" value="KAK0608392.1"/>
    <property type="molecule type" value="Genomic_DNA"/>
</dbReference>
<dbReference type="InterPro" id="IPR010158">
    <property type="entry name" value="Amidase_Cbmase"/>
</dbReference>
<feature type="chain" id="PRO_5041232993" evidence="3">
    <location>
        <begin position="29"/>
        <end position="179"/>
    </location>
</feature>
<evidence type="ECO:0000256" key="3">
    <source>
        <dbReference type="SAM" id="SignalP"/>
    </source>
</evidence>
<dbReference type="Gene3D" id="3.40.630.10">
    <property type="entry name" value="Zn peptidases"/>
    <property type="match status" value="1"/>
</dbReference>